<dbReference type="InterPro" id="IPR036388">
    <property type="entry name" value="WH-like_DNA-bd_sf"/>
</dbReference>
<dbReference type="GO" id="GO:0006281">
    <property type="term" value="P:DNA repair"/>
    <property type="evidence" value="ECO:0007669"/>
    <property type="project" value="InterPro"/>
</dbReference>
<sequence>MLDRLVAAIPSGYWTSYGVLAELLGTGARVVGTRLSTGGGPGAYRVLRADGSVSAGFHWSNPHETRSVREILESEGVEFTGAGRARPEYRLGPADLEDLLDISAAAAYEEER</sequence>
<dbReference type="Gene3D" id="1.10.10.10">
    <property type="entry name" value="Winged helix-like DNA-binding domain superfamily/Winged helix DNA-binding domain"/>
    <property type="match status" value="1"/>
</dbReference>
<dbReference type="GO" id="GO:0003824">
    <property type="term" value="F:catalytic activity"/>
    <property type="evidence" value="ECO:0007669"/>
    <property type="project" value="InterPro"/>
</dbReference>
<feature type="domain" description="Methylated-DNA-[protein]-cysteine S-methyltransferase DNA binding" evidence="2">
    <location>
        <begin position="5"/>
        <end position="77"/>
    </location>
</feature>
<dbReference type="STRING" id="499555.BJL86_2473"/>
<dbReference type="RefSeq" id="WP_067477643.1">
    <property type="nucleotide sequence ID" value="NZ_CP015961.1"/>
</dbReference>
<dbReference type="OrthoDB" id="9798761at2"/>
<name>A0A173LPN0_9ACTN</name>
<dbReference type="InterPro" id="IPR036217">
    <property type="entry name" value="MethylDNA_cys_MeTrfase_DNAb"/>
</dbReference>
<evidence type="ECO:0000259" key="2">
    <source>
        <dbReference type="Pfam" id="PF01035"/>
    </source>
</evidence>
<dbReference type="AlphaFoldDB" id="A0A173LPN0"/>
<evidence type="ECO:0000256" key="1">
    <source>
        <dbReference type="ARBA" id="ARBA00022763"/>
    </source>
</evidence>
<dbReference type="KEGG" id="dtm:BJL86_2473"/>
<keyword evidence="1" id="KW-0227">DNA damage</keyword>
<evidence type="ECO:0000313" key="3">
    <source>
        <dbReference type="EMBL" id="ANI93237.1"/>
    </source>
</evidence>
<dbReference type="SUPFAM" id="SSF46767">
    <property type="entry name" value="Methylated DNA-protein cysteine methyltransferase, C-terminal domain"/>
    <property type="match status" value="1"/>
</dbReference>
<accession>A0A173LPN0</accession>
<dbReference type="Pfam" id="PF01035">
    <property type="entry name" value="DNA_binding_1"/>
    <property type="match status" value="1"/>
</dbReference>
<dbReference type="EMBL" id="CP015961">
    <property type="protein sequence ID" value="ANI93237.1"/>
    <property type="molecule type" value="Genomic_DNA"/>
</dbReference>
<dbReference type="Proteomes" id="UP000186104">
    <property type="component" value="Chromosome"/>
</dbReference>
<keyword evidence="4" id="KW-1185">Reference proteome</keyword>
<protein>
    <recommendedName>
        <fullName evidence="2">Methylated-DNA-[protein]-cysteine S-methyltransferase DNA binding domain-containing protein</fullName>
    </recommendedName>
</protein>
<evidence type="ECO:0000313" key="4">
    <source>
        <dbReference type="Proteomes" id="UP000186104"/>
    </source>
</evidence>
<reference evidence="3 4" key="1">
    <citation type="submission" date="2016-06" db="EMBL/GenBank/DDBJ databases">
        <title>Complete genome sequence of a saline-alkali tolerant type strain Dietzia timorensis ID05-A0528T.</title>
        <authorList>
            <person name="Wu X."/>
        </authorList>
    </citation>
    <scope>NUCLEOTIDE SEQUENCE [LARGE SCALE GENOMIC DNA]</scope>
    <source>
        <strain evidence="3 4">ID05-A0528</strain>
    </source>
</reference>
<organism evidence="3 4">
    <name type="scientific">Dietzia timorensis</name>
    <dbReference type="NCBI Taxonomy" id="499555"/>
    <lineage>
        <taxon>Bacteria</taxon>
        <taxon>Bacillati</taxon>
        <taxon>Actinomycetota</taxon>
        <taxon>Actinomycetes</taxon>
        <taxon>Mycobacteriales</taxon>
        <taxon>Dietziaceae</taxon>
        <taxon>Dietzia</taxon>
    </lineage>
</organism>
<gene>
    <name evidence="3" type="ORF">BJL86_2473</name>
</gene>
<dbReference type="InterPro" id="IPR014048">
    <property type="entry name" value="MethylDNA_cys_MeTrfase_DNA-bd"/>
</dbReference>
<proteinExistence type="predicted"/>